<sequence length="292" mass="33231">MTSSMKCLALDYERYHKTFRVYLEMSTEHQTVHRFIRESLPDILARAGKGKSTFDVISLGSGTGEVDLEILSQLIKVLPDVKVGCDMVEPSEPMLEKCKDVVSRTPKLENANFTWNQMTASEFEKHWRDRQPEKKVDFIHMIQMLYYVVDPVGTISFFRSLLNENGKLLVILISGECGWSKLWSIYGNEFTRSDLDQSLTAANIKRYLTAEGINFETFTLPTKLDITDCFIPGNKKGELLLDVVTELVDFSHTAPPELKASVLDYLRRPDCTTEVNGRVLFNTTLEALVLSQ</sequence>
<evidence type="ECO:0000256" key="2">
    <source>
        <dbReference type="ARBA" id="ARBA00022603"/>
    </source>
</evidence>
<dbReference type="Ensembl" id="ENSPKIT00000020414.1">
    <property type="protein sequence ID" value="ENSPKIP00000039409.1"/>
    <property type="gene ID" value="ENSPKIG00000016763.1"/>
</dbReference>
<keyword evidence="4" id="KW-0949">S-adenosyl-L-methionine</keyword>
<reference evidence="5" key="1">
    <citation type="submission" date="2025-08" db="UniProtKB">
        <authorList>
            <consortium name="Ensembl"/>
        </authorList>
    </citation>
    <scope>IDENTIFICATION</scope>
</reference>
<keyword evidence="2" id="KW-0489">Methyltransferase</keyword>
<organism evidence="5 6">
    <name type="scientific">Paramormyrops kingsleyae</name>
    <dbReference type="NCBI Taxonomy" id="1676925"/>
    <lineage>
        <taxon>Eukaryota</taxon>
        <taxon>Metazoa</taxon>
        <taxon>Chordata</taxon>
        <taxon>Craniata</taxon>
        <taxon>Vertebrata</taxon>
        <taxon>Euteleostomi</taxon>
        <taxon>Actinopterygii</taxon>
        <taxon>Neopterygii</taxon>
        <taxon>Teleostei</taxon>
        <taxon>Osteoglossocephala</taxon>
        <taxon>Osteoglossomorpha</taxon>
        <taxon>Osteoglossiformes</taxon>
        <taxon>Mormyridae</taxon>
        <taxon>Paramormyrops</taxon>
    </lineage>
</organism>
<evidence type="ECO:0000256" key="1">
    <source>
        <dbReference type="ARBA" id="ARBA00011245"/>
    </source>
</evidence>
<keyword evidence="3" id="KW-0808">Transferase</keyword>
<dbReference type="FunFam" id="3.40.50.150:FF:000118">
    <property type="entry name" value="Histamine N-methyltransferase"/>
    <property type="match status" value="1"/>
</dbReference>
<dbReference type="InterPro" id="IPR029063">
    <property type="entry name" value="SAM-dependent_MTases_sf"/>
</dbReference>
<name>A0A3B3T9F0_9TELE</name>
<evidence type="ECO:0000256" key="3">
    <source>
        <dbReference type="ARBA" id="ARBA00022679"/>
    </source>
</evidence>
<accession>A0A3B3T9F0</accession>
<dbReference type="CDD" id="cd02440">
    <property type="entry name" value="AdoMet_MTases"/>
    <property type="match status" value="1"/>
</dbReference>
<dbReference type="Gene3D" id="3.40.50.150">
    <property type="entry name" value="Vaccinia Virus protein VP39"/>
    <property type="match status" value="1"/>
</dbReference>
<dbReference type="PROSITE" id="PS51597">
    <property type="entry name" value="SAM_HNMT"/>
    <property type="match status" value="1"/>
</dbReference>
<dbReference type="GeneTree" id="ENSGT00390000002862"/>
<dbReference type="AlphaFoldDB" id="A0A3B3T9F0"/>
<protein>
    <submittedName>
        <fullName evidence="5">Histamine N-methyltransferase</fullName>
    </submittedName>
</protein>
<evidence type="ECO:0000313" key="5">
    <source>
        <dbReference type="Ensembl" id="ENSPKIP00000039409.1"/>
    </source>
</evidence>
<evidence type="ECO:0000313" key="6">
    <source>
        <dbReference type="Proteomes" id="UP000261540"/>
    </source>
</evidence>
<dbReference type="PIRSF" id="PIRSF016616">
    <property type="entry name" value="HHMT"/>
    <property type="match status" value="1"/>
</dbReference>
<keyword evidence="6" id="KW-1185">Reference proteome</keyword>
<dbReference type="GO" id="GO:0032259">
    <property type="term" value="P:methylation"/>
    <property type="evidence" value="ECO:0007669"/>
    <property type="project" value="UniProtKB-KW"/>
</dbReference>
<dbReference type="InterPro" id="IPR016673">
    <property type="entry name" value="HHMT-like"/>
</dbReference>
<dbReference type="Pfam" id="PF13489">
    <property type="entry name" value="Methyltransf_23"/>
    <property type="match status" value="1"/>
</dbReference>
<dbReference type="Proteomes" id="UP000261540">
    <property type="component" value="Unplaced"/>
</dbReference>
<dbReference type="STRING" id="1676925.ENSPKIP00000039409"/>
<dbReference type="SUPFAM" id="SSF53335">
    <property type="entry name" value="S-adenosyl-L-methionine-dependent methyltransferases"/>
    <property type="match status" value="1"/>
</dbReference>
<dbReference type="OrthoDB" id="5984880at2759"/>
<dbReference type="GO" id="GO:0008170">
    <property type="term" value="F:N-methyltransferase activity"/>
    <property type="evidence" value="ECO:0007669"/>
    <property type="project" value="InterPro"/>
</dbReference>
<comment type="subunit">
    <text evidence="1">Monomer.</text>
</comment>
<evidence type="ECO:0000256" key="4">
    <source>
        <dbReference type="ARBA" id="ARBA00022691"/>
    </source>
</evidence>
<proteinExistence type="predicted"/>
<reference evidence="5" key="2">
    <citation type="submission" date="2025-09" db="UniProtKB">
        <authorList>
            <consortium name="Ensembl"/>
        </authorList>
    </citation>
    <scope>IDENTIFICATION</scope>
</reference>